<feature type="signal peptide" evidence="3">
    <location>
        <begin position="1"/>
        <end position="28"/>
    </location>
</feature>
<dbReference type="InterPro" id="IPR009003">
    <property type="entry name" value="Peptidase_S1_PA"/>
</dbReference>
<dbReference type="EMBL" id="QQNA01000189">
    <property type="protein sequence ID" value="RDG35910.1"/>
    <property type="molecule type" value="Genomic_DNA"/>
</dbReference>
<evidence type="ECO:0000313" key="5">
    <source>
        <dbReference type="Proteomes" id="UP000253741"/>
    </source>
</evidence>
<dbReference type="InterPro" id="IPR050966">
    <property type="entry name" value="Glutamyl_endopeptidase"/>
</dbReference>
<feature type="region of interest" description="Disordered" evidence="2">
    <location>
        <begin position="78"/>
        <end position="107"/>
    </location>
</feature>
<evidence type="ECO:0000256" key="2">
    <source>
        <dbReference type="SAM" id="MobiDB-lite"/>
    </source>
</evidence>
<evidence type="ECO:0000256" key="1">
    <source>
        <dbReference type="ARBA" id="ARBA00022729"/>
    </source>
</evidence>
<feature type="chain" id="PRO_5016728167" description="V8-like Glu-specific endopeptidase" evidence="3">
    <location>
        <begin position="29"/>
        <end position="369"/>
    </location>
</feature>
<keyword evidence="1 3" id="KW-0732">Signal</keyword>
<dbReference type="RefSeq" id="WP_114625690.1">
    <property type="nucleotide sequence ID" value="NZ_QQNA01000189.1"/>
</dbReference>
<dbReference type="SUPFAM" id="SSF50494">
    <property type="entry name" value="Trypsin-like serine proteases"/>
    <property type="match status" value="1"/>
</dbReference>
<dbReference type="OrthoDB" id="5121599at2"/>
<name>A0A370B248_9ACTN</name>
<dbReference type="Gene3D" id="2.40.10.10">
    <property type="entry name" value="Trypsin-like serine proteases"/>
    <property type="match status" value="2"/>
</dbReference>
<accession>A0A370B248</accession>
<gene>
    <name evidence="4" type="ORF">DVH02_22805</name>
</gene>
<dbReference type="InterPro" id="IPR043504">
    <property type="entry name" value="Peptidase_S1_PA_chymotrypsin"/>
</dbReference>
<evidence type="ECO:0000256" key="3">
    <source>
        <dbReference type="SAM" id="SignalP"/>
    </source>
</evidence>
<comment type="caution">
    <text evidence="4">The sequence shown here is derived from an EMBL/GenBank/DDBJ whole genome shotgun (WGS) entry which is preliminary data.</text>
</comment>
<evidence type="ECO:0008006" key="6">
    <source>
        <dbReference type="Google" id="ProtNLM"/>
    </source>
</evidence>
<dbReference type="AlphaFoldDB" id="A0A370B248"/>
<dbReference type="Proteomes" id="UP000253741">
    <property type="component" value="Unassembled WGS sequence"/>
</dbReference>
<protein>
    <recommendedName>
        <fullName evidence="6">V8-like Glu-specific endopeptidase</fullName>
    </recommendedName>
</protein>
<keyword evidence="5" id="KW-1185">Reference proteome</keyword>
<proteinExistence type="predicted"/>
<sequence>MRSRLRPRPVRALACVLALLTICVTGCAVSVPGAGAGAPGPGEARGWREGGWRDWDSSRWLREAADFVNPVIEGLWKPERMRQGASQDQPVTGDIGDQGVSDPEPAPYFAEPVAAPYSGNAPTVGKLFFDTPDGPSVCSATVVTDPARPGASNLVWTAGHCVHAGARGGWLRNIVFVPSYNDQALANTSFLGEGEDKDGLAPFGIWWADWAQTSPQWIAQGAATGGKGAPFDFAVLHVKPPSGSDATSLEETVGGAAGVRFNAPSANKVSSMGIWGYPAESPFDGERMFTCQGRPGRLSITSDEPSLYRIGCTMTGGASGGGWFVQDANGVPVLVSNTSIGPSAQTWLAGPHFGAAAKTIYESVSDKFA</sequence>
<reference evidence="4 5" key="1">
    <citation type="submission" date="2018-07" db="EMBL/GenBank/DDBJ databases">
        <title>Streptomyces species from bats.</title>
        <authorList>
            <person name="Dunlap C."/>
        </authorList>
    </citation>
    <scope>NUCLEOTIDE SEQUENCE [LARGE SCALE GENOMIC DNA]</scope>
    <source>
        <strain evidence="4 5">AC230</strain>
    </source>
</reference>
<dbReference type="PANTHER" id="PTHR15462">
    <property type="entry name" value="SERINE PROTEASE"/>
    <property type="match status" value="1"/>
</dbReference>
<dbReference type="PANTHER" id="PTHR15462:SF19">
    <property type="entry name" value="PEPTIDASE S1 DOMAIN-CONTAINING PROTEIN"/>
    <property type="match status" value="1"/>
</dbReference>
<organism evidence="4 5">
    <name type="scientific">Streptomyces corynorhini</name>
    <dbReference type="NCBI Taxonomy" id="2282652"/>
    <lineage>
        <taxon>Bacteria</taxon>
        <taxon>Bacillati</taxon>
        <taxon>Actinomycetota</taxon>
        <taxon>Actinomycetes</taxon>
        <taxon>Kitasatosporales</taxon>
        <taxon>Streptomycetaceae</taxon>
        <taxon>Streptomyces</taxon>
    </lineage>
</organism>
<evidence type="ECO:0000313" key="4">
    <source>
        <dbReference type="EMBL" id="RDG35910.1"/>
    </source>
</evidence>